<evidence type="ECO:0000313" key="3">
    <source>
        <dbReference type="EMBL" id="OZC07538.1"/>
    </source>
</evidence>
<dbReference type="Proteomes" id="UP000242913">
    <property type="component" value="Unassembled WGS sequence"/>
</dbReference>
<accession>A0A238BSJ8</accession>
<feature type="coiled-coil region" evidence="1">
    <location>
        <begin position="176"/>
        <end position="203"/>
    </location>
</feature>
<organism evidence="3 4">
    <name type="scientific">Onchocerca flexuosa</name>
    <dbReference type="NCBI Taxonomy" id="387005"/>
    <lineage>
        <taxon>Eukaryota</taxon>
        <taxon>Metazoa</taxon>
        <taxon>Ecdysozoa</taxon>
        <taxon>Nematoda</taxon>
        <taxon>Chromadorea</taxon>
        <taxon>Rhabditida</taxon>
        <taxon>Spirurina</taxon>
        <taxon>Spiruromorpha</taxon>
        <taxon>Filarioidea</taxon>
        <taxon>Onchocercidae</taxon>
        <taxon>Onchocerca</taxon>
    </lineage>
</organism>
<dbReference type="PANTHER" id="PTHR21593">
    <property type="entry name" value="PRION-LIKE- Q/N-RICH -DOMAIN-BEARING PROTEIN PROTEIN"/>
    <property type="match status" value="1"/>
</dbReference>
<keyword evidence="2" id="KW-0472">Membrane</keyword>
<keyword evidence="4" id="KW-1185">Reference proteome</keyword>
<evidence type="ECO:0000313" key="4">
    <source>
        <dbReference type="Proteomes" id="UP000242913"/>
    </source>
</evidence>
<keyword evidence="2" id="KW-0812">Transmembrane</keyword>
<evidence type="ECO:0008006" key="5">
    <source>
        <dbReference type="Google" id="ProtNLM"/>
    </source>
</evidence>
<reference evidence="3 4" key="1">
    <citation type="submission" date="2015-12" db="EMBL/GenBank/DDBJ databases">
        <title>Draft genome of the nematode, Onchocerca flexuosa.</title>
        <authorList>
            <person name="Mitreva M."/>
        </authorList>
    </citation>
    <scope>NUCLEOTIDE SEQUENCE [LARGE SCALE GENOMIC DNA]</scope>
    <source>
        <strain evidence="3">Red Deer</strain>
    </source>
</reference>
<evidence type="ECO:0000256" key="2">
    <source>
        <dbReference type="SAM" id="Phobius"/>
    </source>
</evidence>
<dbReference type="AlphaFoldDB" id="A0A238BSJ8"/>
<dbReference type="OrthoDB" id="5838444at2759"/>
<keyword evidence="2" id="KW-1133">Transmembrane helix</keyword>
<gene>
    <name evidence="3" type="ORF">X798_05469</name>
</gene>
<evidence type="ECO:0000256" key="1">
    <source>
        <dbReference type="SAM" id="Coils"/>
    </source>
</evidence>
<dbReference type="PANTHER" id="PTHR21593:SF36">
    <property type="entry name" value="DUF148 DOMAIN-CONTAINING PROTEIN-RELATED"/>
    <property type="match status" value="1"/>
</dbReference>
<dbReference type="EMBL" id="KZ270029">
    <property type="protein sequence ID" value="OZC07538.1"/>
    <property type="molecule type" value="Genomic_DNA"/>
</dbReference>
<name>A0A238BSJ8_9BILA</name>
<sequence length="216" mass="25570">MSVLCYYQISEKKNEAESQTMITSVILLLLSSSYFFIEAAKSSNHCAVPPFVGDLPRAENKEILSIWKDYKSGEDCSDQRRETQQVIDNLPDEVRAMVFGRLPSFLNDASTDVKKMFRVIMYNRTMNYDVKKQELSKLAEQILNKKQLTDFKRYLEERERREREFKEKVNNLSPAAKEAYEKLQRLKAERAKIMEEMTDDVRKELRQLFRKSKKRE</sequence>
<keyword evidence="1" id="KW-0175">Coiled coil</keyword>
<feature type="transmembrane region" description="Helical" evidence="2">
    <location>
        <begin position="20"/>
        <end position="37"/>
    </location>
</feature>
<dbReference type="InterPro" id="IPR052823">
    <property type="entry name" value="SXP/RAL-2_related"/>
</dbReference>
<proteinExistence type="predicted"/>
<protein>
    <recommendedName>
        <fullName evidence="5">OV39 antigen</fullName>
    </recommendedName>
</protein>